<accession>A0A7J7GFT2</accession>
<dbReference type="EMBL" id="JACBKZ010000011">
    <property type="protein sequence ID" value="KAF5938801.1"/>
    <property type="molecule type" value="Genomic_DNA"/>
</dbReference>
<reference evidence="2 3" key="2">
    <citation type="submission" date="2020-07" db="EMBL/GenBank/DDBJ databases">
        <title>Genome assembly of wild tea tree DASZ reveals pedigree and selection history of tea varieties.</title>
        <authorList>
            <person name="Zhang W."/>
        </authorList>
    </citation>
    <scope>NUCLEOTIDE SEQUENCE [LARGE SCALE GENOMIC DNA]</scope>
    <source>
        <strain evidence="3">cv. G240</strain>
        <tissue evidence="2">Leaf</tissue>
    </source>
</reference>
<evidence type="ECO:0000256" key="1">
    <source>
        <dbReference type="SAM" id="Phobius"/>
    </source>
</evidence>
<keyword evidence="3" id="KW-1185">Reference proteome</keyword>
<dbReference type="Proteomes" id="UP000593564">
    <property type="component" value="Unassembled WGS sequence"/>
</dbReference>
<organism evidence="2 3">
    <name type="scientific">Camellia sinensis</name>
    <name type="common">Tea plant</name>
    <name type="synonym">Thea sinensis</name>
    <dbReference type="NCBI Taxonomy" id="4442"/>
    <lineage>
        <taxon>Eukaryota</taxon>
        <taxon>Viridiplantae</taxon>
        <taxon>Streptophyta</taxon>
        <taxon>Embryophyta</taxon>
        <taxon>Tracheophyta</taxon>
        <taxon>Spermatophyta</taxon>
        <taxon>Magnoliopsida</taxon>
        <taxon>eudicotyledons</taxon>
        <taxon>Gunneridae</taxon>
        <taxon>Pentapetalae</taxon>
        <taxon>asterids</taxon>
        <taxon>Ericales</taxon>
        <taxon>Theaceae</taxon>
        <taxon>Camellia</taxon>
    </lineage>
</organism>
<keyword evidence="1" id="KW-0472">Membrane</keyword>
<proteinExistence type="predicted"/>
<evidence type="ECO:0000313" key="2">
    <source>
        <dbReference type="EMBL" id="KAF5938801.1"/>
    </source>
</evidence>
<feature type="transmembrane region" description="Helical" evidence="1">
    <location>
        <begin position="56"/>
        <end position="74"/>
    </location>
</feature>
<reference evidence="3" key="1">
    <citation type="journal article" date="2020" name="Nat. Commun.">
        <title>Genome assembly of wild tea tree DASZ reveals pedigree and selection history of tea varieties.</title>
        <authorList>
            <person name="Zhang W."/>
            <person name="Zhang Y."/>
            <person name="Qiu H."/>
            <person name="Guo Y."/>
            <person name="Wan H."/>
            <person name="Zhang X."/>
            <person name="Scossa F."/>
            <person name="Alseekh S."/>
            <person name="Zhang Q."/>
            <person name="Wang P."/>
            <person name="Xu L."/>
            <person name="Schmidt M.H."/>
            <person name="Jia X."/>
            <person name="Li D."/>
            <person name="Zhu A."/>
            <person name="Guo F."/>
            <person name="Chen W."/>
            <person name="Ni D."/>
            <person name="Usadel B."/>
            <person name="Fernie A.R."/>
            <person name="Wen W."/>
        </authorList>
    </citation>
    <scope>NUCLEOTIDE SEQUENCE [LARGE SCALE GENOMIC DNA]</scope>
    <source>
        <strain evidence="3">cv. G240</strain>
    </source>
</reference>
<comment type="caution">
    <text evidence="2">The sequence shown here is derived from an EMBL/GenBank/DDBJ whole genome shotgun (WGS) entry which is preliminary data.</text>
</comment>
<keyword evidence="1" id="KW-0812">Transmembrane</keyword>
<name>A0A7J7GFT2_CAMSI</name>
<gene>
    <name evidence="2" type="ORF">HYC85_023060</name>
</gene>
<protein>
    <submittedName>
        <fullName evidence="2">Uncharacterized protein</fullName>
    </submittedName>
</protein>
<dbReference type="AlphaFoldDB" id="A0A7J7GFT2"/>
<sequence>MGTTKIKGVNYGSSLSAGMDTKSLMKDLGILMTAKHRFMMEIQALVSVIVEGSSRMVVIALALWLILVGLDVCFGQKI</sequence>
<keyword evidence="1" id="KW-1133">Transmembrane helix</keyword>
<evidence type="ECO:0000313" key="3">
    <source>
        <dbReference type="Proteomes" id="UP000593564"/>
    </source>
</evidence>